<dbReference type="SUPFAM" id="SSF53271">
    <property type="entry name" value="PRTase-like"/>
    <property type="match status" value="1"/>
</dbReference>
<proteinExistence type="predicted"/>
<organism evidence="3 4">
    <name type="scientific">Salinactinospora qingdaonensis</name>
    <dbReference type="NCBI Taxonomy" id="702744"/>
    <lineage>
        <taxon>Bacteria</taxon>
        <taxon>Bacillati</taxon>
        <taxon>Actinomycetota</taxon>
        <taxon>Actinomycetes</taxon>
        <taxon>Streptosporangiales</taxon>
        <taxon>Nocardiopsidaceae</taxon>
        <taxon>Salinactinospora</taxon>
    </lineage>
</organism>
<sequence>MIRFRDRAQAGARLAERLRQLDLAAPVVLALPRGGVGVAAPVAEALAAPLHVVVARKVRAPNNPEFAVGAVTATGPVLLHSSALKRLGLSHEDMAKEIEEQRREAERRVRAYQSESAEPTVAGRDVLVIDDGLATGATAAAALSYLRGLEPASLRLAVPVGSAEACRRLDEACDEVICLHAPYDFGAVSLWYAHFPQYTDQDVVELLREARQRQVSG</sequence>
<dbReference type="GO" id="GO:0016757">
    <property type="term" value="F:glycosyltransferase activity"/>
    <property type="evidence" value="ECO:0007669"/>
    <property type="project" value="UniProtKB-KW"/>
</dbReference>
<dbReference type="Gene3D" id="3.40.50.2020">
    <property type="match status" value="1"/>
</dbReference>
<protein>
    <submittedName>
        <fullName evidence="3">Phosphoribosyltransferase family protein</fullName>
    </submittedName>
</protein>
<keyword evidence="4" id="KW-1185">Reference proteome</keyword>
<feature type="domain" description="Phosphoribosyltransferase" evidence="2">
    <location>
        <begin position="8"/>
        <end position="177"/>
    </location>
</feature>
<dbReference type="Proteomes" id="UP001500908">
    <property type="component" value="Unassembled WGS sequence"/>
</dbReference>
<keyword evidence="1" id="KW-0175">Coiled coil</keyword>
<dbReference type="EMBL" id="BAABDD010000005">
    <property type="protein sequence ID" value="GAA3735122.1"/>
    <property type="molecule type" value="Genomic_DNA"/>
</dbReference>
<comment type="caution">
    <text evidence="3">The sequence shown here is derived from an EMBL/GenBank/DDBJ whole genome shotgun (WGS) entry which is preliminary data.</text>
</comment>
<dbReference type="InterPro" id="IPR000836">
    <property type="entry name" value="PRTase_dom"/>
</dbReference>
<keyword evidence="3" id="KW-0808">Transferase</keyword>
<dbReference type="RefSeq" id="WP_344968627.1">
    <property type="nucleotide sequence ID" value="NZ_BAABDD010000005.1"/>
</dbReference>
<evidence type="ECO:0000313" key="3">
    <source>
        <dbReference type="EMBL" id="GAA3735122.1"/>
    </source>
</evidence>
<evidence type="ECO:0000313" key="4">
    <source>
        <dbReference type="Proteomes" id="UP001500908"/>
    </source>
</evidence>
<dbReference type="Gene3D" id="3.30.1310.20">
    <property type="entry name" value="PRTase-like"/>
    <property type="match status" value="1"/>
</dbReference>
<gene>
    <name evidence="3" type="ORF">GCM10022402_14160</name>
</gene>
<name>A0ABP7FAM5_9ACTN</name>
<accession>A0ABP7FAM5</accession>
<reference evidence="4" key="1">
    <citation type="journal article" date="2019" name="Int. J. Syst. Evol. Microbiol.">
        <title>The Global Catalogue of Microorganisms (GCM) 10K type strain sequencing project: providing services to taxonomists for standard genome sequencing and annotation.</title>
        <authorList>
            <consortium name="The Broad Institute Genomics Platform"/>
            <consortium name="The Broad Institute Genome Sequencing Center for Infectious Disease"/>
            <person name="Wu L."/>
            <person name="Ma J."/>
        </authorList>
    </citation>
    <scope>NUCLEOTIDE SEQUENCE [LARGE SCALE GENOMIC DNA]</scope>
    <source>
        <strain evidence="4">JCM 17137</strain>
    </source>
</reference>
<evidence type="ECO:0000256" key="1">
    <source>
        <dbReference type="SAM" id="Coils"/>
    </source>
</evidence>
<feature type="coiled-coil region" evidence="1">
    <location>
        <begin position="84"/>
        <end position="115"/>
    </location>
</feature>
<evidence type="ECO:0000259" key="2">
    <source>
        <dbReference type="Pfam" id="PF00156"/>
    </source>
</evidence>
<dbReference type="InterPro" id="IPR029057">
    <property type="entry name" value="PRTase-like"/>
</dbReference>
<dbReference type="Pfam" id="PF00156">
    <property type="entry name" value="Pribosyltran"/>
    <property type="match status" value="1"/>
</dbReference>
<keyword evidence="3" id="KW-0328">Glycosyltransferase</keyword>